<comment type="caution">
    <text evidence="2">The sequence shown here is derived from an EMBL/GenBank/DDBJ whole genome shotgun (WGS) entry which is preliminary data.</text>
</comment>
<accession>A0A8B6FHZ9</accession>
<name>A0A8B6FHZ9_MYTGA</name>
<feature type="region of interest" description="Disordered" evidence="1">
    <location>
        <begin position="1"/>
        <end position="44"/>
    </location>
</feature>
<evidence type="ECO:0000313" key="2">
    <source>
        <dbReference type="EMBL" id="VDI49133.1"/>
    </source>
</evidence>
<evidence type="ECO:0000256" key="1">
    <source>
        <dbReference type="SAM" id="MobiDB-lite"/>
    </source>
</evidence>
<protein>
    <submittedName>
        <fullName evidence="2">Uncharacterized protein</fullName>
    </submittedName>
</protein>
<evidence type="ECO:0000313" key="3">
    <source>
        <dbReference type="Proteomes" id="UP000596742"/>
    </source>
</evidence>
<proteinExistence type="predicted"/>
<dbReference type="Proteomes" id="UP000596742">
    <property type="component" value="Unassembled WGS sequence"/>
</dbReference>
<sequence>MSSSDHEISRKRKHGKTYTSSESDSESTEDSAGPLTKKPSSSSSAWKIEDLDQQSIFFATEYLPVETLISLLKRRRDLEDVPKIVNRLIGFTKECLNFTIDETTWQMCDLTVRPEQEKGIETLINTKKHVRMFANKIRSEEAQLLDEEPINRELFERWYCKVVDFIDQAIQLLNLLINEALDNIEHKKKTSQLHIKEGSFTYLFMKFTEICFLSPEPGIGARTDLWIRNKRVGCLPDIRYWQQSSMPSRNILIMLAEVKTAAFRNLEHTEDFEISKSEDSITACTIENTTTTSDDKKPTKRPWIHSKVQPDVLAQLVCEMLAECHNSIFVPEILGIVCMKTKVIFNYLQLSNKHFMAIKRSEDIEHMRSHVQYTQIFDIMKAEHRNELLDILFWLGCVQKKGYM</sequence>
<dbReference type="OrthoDB" id="6126197at2759"/>
<gene>
    <name evidence="2" type="ORF">MGAL_10B028445</name>
</gene>
<dbReference type="EMBL" id="UYJE01006794">
    <property type="protein sequence ID" value="VDI49133.1"/>
    <property type="molecule type" value="Genomic_DNA"/>
</dbReference>
<organism evidence="2 3">
    <name type="scientific">Mytilus galloprovincialis</name>
    <name type="common">Mediterranean mussel</name>
    <dbReference type="NCBI Taxonomy" id="29158"/>
    <lineage>
        <taxon>Eukaryota</taxon>
        <taxon>Metazoa</taxon>
        <taxon>Spiralia</taxon>
        <taxon>Lophotrochozoa</taxon>
        <taxon>Mollusca</taxon>
        <taxon>Bivalvia</taxon>
        <taxon>Autobranchia</taxon>
        <taxon>Pteriomorphia</taxon>
        <taxon>Mytilida</taxon>
        <taxon>Mytiloidea</taxon>
        <taxon>Mytilidae</taxon>
        <taxon>Mytilinae</taxon>
        <taxon>Mytilus</taxon>
    </lineage>
</organism>
<dbReference type="AlphaFoldDB" id="A0A8B6FHZ9"/>
<keyword evidence="3" id="KW-1185">Reference proteome</keyword>
<reference evidence="2" key="1">
    <citation type="submission" date="2018-11" db="EMBL/GenBank/DDBJ databases">
        <authorList>
            <person name="Alioto T."/>
            <person name="Alioto T."/>
        </authorList>
    </citation>
    <scope>NUCLEOTIDE SEQUENCE</scope>
</reference>